<dbReference type="RefSeq" id="WP_212521462.1">
    <property type="nucleotide sequence ID" value="NZ_JAGSOH010000126.1"/>
</dbReference>
<dbReference type="EMBL" id="JAGSOH010000126">
    <property type="protein sequence ID" value="MBR7830335.1"/>
    <property type="molecule type" value="Genomic_DNA"/>
</dbReference>
<evidence type="ECO:0000313" key="2">
    <source>
        <dbReference type="Proteomes" id="UP000676325"/>
    </source>
</evidence>
<proteinExistence type="predicted"/>
<protein>
    <submittedName>
        <fullName evidence="1">Uncharacterized protein</fullName>
    </submittedName>
</protein>
<comment type="caution">
    <text evidence="1">The sequence shown here is derived from an EMBL/GenBank/DDBJ whole genome shotgun (WGS) entry which is preliminary data.</text>
</comment>
<dbReference type="Proteomes" id="UP000676325">
    <property type="component" value="Unassembled WGS sequence"/>
</dbReference>
<organism evidence="1 2">
    <name type="scientific">Actinospica acidithermotolerans</name>
    <dbReference type="NCBI Taxonomy" id="2828514"/>
    <lineage>
        <taxon>Bacteria</taxon>
        <taxon>Bacillati</taxon>
        <taxon>Actinomycetota</taxon>
        <taxon>Actinomycetes</taxon>
        <taxon>Catenulisporales</taxon>
        <taxon>Actinospicaceae</taxon>
        <taxon>Actinospica</taxon>
    </lineage>
</organism>
<gene>
    <name evidence="1" type="ORF">KDK95_28795</name>
</gene>
<name>A0A941EGR7_9ACTN</name>
<keyword evidence="2" id="KW-1185">Reference proteome</keyword>
<evidence type="ECO:0000313" key="1">
    <source>
        <dbReference type="EMBL" id="MBR7830335.1"/>
    </source>
</evidence>
<dbReference type="AlphaFoldDB" id="A0A941EGR7"/>
<sequence length="180" mass="19760">MSLWHGVELADRESWDYVPFERVGPLAFGMGLDDAAACIPGFARKVTLIPRHGDLVKRVRFRALEDPTYTTAVTGYFGQRVGLAVVAVDALRGPRVTVDGMQLVGRAPSEATDQLREHALARGESPEYSVEGDAASEKFGLMVRAQRAGDHLLTRLVLAKRGDWASTLHDCIPSTEWSVR</sequence>
<accession>A0A941EGR7</accession>
<reference evidence="1" key="1">
    <citation type="submission" date="2021-04" db="EMBL/GenBank/DDBJ databases">
        <title>Genome based classification of Actinospica acidithermotolerans sp. nov., an actinobacterium isolated from an Indonesian hot spring.</title>
        <authorList>
            <person name="Kusuma A.B."/>
            <person name="Putra K.E."/>
            <person name="Nafisah S."/>
            <person name="Loh J."/>
            <person name="Nouioui I."/>
            <person name="Goodfellow M."/>
        </authorList>
    </citation>
    <scope>NUCLEOTIDE SEQUENCE</scope>
    <source>
        <strain evidence="1">MGRD01-02</strain>
    </source>
</reference>